<evidence type="ECO:0000313" key="2">
    <source>
        <dbReference type="Proteomes" id="UP000218690"/>
    </source>
</evidence>
<proteinExistence type="predicted"/>
<reference evidence="1 2" key="1">
    <citation type="submission" date="2017-09" db="EMBL/GenBank/DDBJ databases">
        <title>Draft Genome Sequence of Corynebacterium accolens AH4003.</title>
        <authorList>
            <person name="Chen Y."/>
            <person name="Oosthuysen W.F."/>
            <person name="Kelley S."/>
            <person name="Horswill A."/>
        </authorList>
    </citation>
    <scope>NUCLEOTIDE SEQUENCE [LARGE SCALE GENOMIC DNA]</scope>
    <source>
        <strain evidence="1 2">AH4003</strain>
    </source>
</reference>
<protein>
    <submittedName>
        <fullName evidence="1">Uncharacterized protein</fullName>
    </submittedName>
</protein>
<sequence length="668" mass="75336">MELQLNIVRFKKELIADHDYFLELIQTEGLDSFRKPDPEMEEASAALSKFFEQDVPAHSAVTVTMDSSNLELQEKLALLAYYHGLVVFIGTTDILFNATGIPTSSNGLSSIRNCMGTMWRQVSRPMLDRAFEDALRLPVSEQTWIQVINYGSEERSYGLEMSMHVRASGQFELIWSSLPPEATEPVFRTLTVDTYEEAREILLSFSDRNPLIEEFAWEPLSQRASKPILDPSVRHETPWRRLDAVKELPEGVMVHLHKWPTFSLAYGRNAQGQWTAKVYDNLGTDNVQTFDIADEVIAVAEHYLDGNGEMISTVFPDSSSSDPAPYTTVTAMELPEREEQWTEASVCMMHRIRADHNGEPSPRMQKYIERINTKLGSEILLAEEQVEAQALTRLLIPADVRTVTIERLTHLAQDYGISLVVDDSLALYNPSGKPLPGAESCQLKLLADKLYVNTWEVATSSSVLEAGLRFFTGWKLEVRSGSQVDFQERYTLATTYTGDNVSLDLVTPDGKLHEIPSTPLPLALGVMVEFTYSPAQLVDKVNWQDQKSSSDIPEEERFMVNATVFGSAAYLFNDDLLEAVRQDGFPEVGAWVAAFDRIVPGDYCQVDRVEPSETGAARYLVEWGHNNGEEESFQMLLEDIDEALSLLERFVNGDRAEFEALPWTRRVE</sequence>
<dbReference type="EMBL" id="NWBP01000025">
    <property type="protein sequence ID" value="PCC82366.1"/>
    <property type="molecule type" value="Genomic_DNA"/>
</dbReference>
<comment type="caution">
    <text evidence="1">The sequence shown here is derived from an EMBL/GenBank/DDBJ whole genome shotgun (WGS) entry which is preliminary data.</text>
</comment>
<dbReference type="AlphaFoldDB" id="A0A2A4AJH7"/>
<dbReference type="Proteomes" id="UP000218690">
    <property type="component" value="Unassembled WGS sequence"/>
</dbReference>
<gene>
    <name evidence="1" type="ORF">COM45_08630</name>
</gene>
<name>A0A2A4AJH7_9CORY</name>
<accession>A0A2A4AJH7</accession>
<evidence type="ECO:0000313" key="1">
    <source>
        <dbReference type="EMBL" id="PCC82366.1"/>
    </source>
</evidence>
<organism evidence="1 2">
    <name type="scientific">Corynebacterium accolens</name>
    <dbReference type="NCBI Taxonomy" id="38284"/>
    <lineage>
        <taxon>Bacteria</taxon>
        <taxon>Bacillati</taxon>
        <taxon>Actinomycetota</taxon>
        <taxon>Actinomycetes</taxon>
        <taxon>Mycobacteriales</taxon>
        <taxon>Corynebacteriaceae</taxon>
        <taxon>Corynebacterium</taxon>
    </lineage>
</organism>